<dbReference type="Gene3D" id="3.40.640.10">
    <property type="entry name" value="Type I PLP-dependent aspartate aminotransferase-like (Major domain)"/>
    <property type="match status" value="1"/>
</dbReference>
<feature type="domain" description="Aminotransferase class I/classII large" evidence="4">
    <location>
        <begin position="15"/>
        <end position="356"/>
    </location>
</feature>
<dbReference type="AlphaFoldDB" id="A0A506UMG2"/>
<keyword evidence="6" id="KW-1185">Reference proteome</keyword>
<dbReference type="SUPFAM" id="SSF53383">
    <property type="entry name" value="PLP-dependent transferases"/>
    <property type="match status" value="1"/>
</dbReference>
<evidence type="ECO:0000313" key="6">
    <source>
        <dbReference type="Proteomes" id="UP000315037"/>
    </source>
</evidence>
<sequence>MQRSREGLALQGRMLVDLSSNDYLGLSQHPLLRERAASWAARFGTGAGASRLVTGTLELHLALEEKLARFKNCEAALLFATGWQANASVLPALDQLSRLQTGHEARMFCDRLNHASLHHGCAAAGVHQKRFRHNDLGHLRQLLEQHASHGGLSFIVTESVFSMDGDRADLAGLRALADEFGAFLYVDEAHATGILGPGGTGLAGALADLAVHTASKALGGMGAFVCGSSALCAWLFNQASGLVYSTALPPTVLGAMDAALELVPHMERERQHVARLAADLRRVLEQRGFGAGPSTTQIVPLIIGENATALALAGKLEKAGFLAMPIRPPTVPHGTARLRFSLHAGLQEEQLEALVSCLPSGPFGRQDPGLAKRV</sequence>
<accession>A0A506UMG2</accession>
<dbReference type="PANTHER" id="PTHR13693">
    <property type="entry name" value="CLASS II AMINOTRANSFERASE/8-AMINO-7-OXONONANOATE SYNTHASE"/>
    <property type="match status" value="1"/>
</dbReference>
<dbReference type="GO" id="GO:0009102">
    <property type="term" value="P:biotin biosynthetic process"/>
    <property type="evidence" value="ECO:0007669"/>
    <property type="project" value="TreeGrafter"/>
</dbReference>
<comment type="cofactor">
    <cofactor evidence="1">
        <name>pyridoxal 5'-phosphate</name>
        <dbReference type="ChEBI" id="CHEBI:597326"/>
    </cofactor>
</comment>
<dbReference type="Gene3D" id="3.90.1150.10">
    <property type="entry name" value="Aspartate Aminotransferase, domain 1"/>
    <property type="match status" value="1"/>
</dbReference>
<dbReference type="InterPro" id="IPR015422">
    <property type="entry name" value="PyrdxlP-dep_Trfase_small"/>
</dbReference>
<dbReference type="InterPro" id="IPR015424">
    <property type="entry name" value="PyrdxlP-dep_Trfase"/>
</dbReference>
<dbReference type="InterPro" id="IPR015421">
    <property type="entry name" value="PyrdxlP-dep_Trfase_major"/>
</dbReference>
<keyword evidence="3" id="KW-0663">Pyridoxal phosphate</keyword>
<evidence type="ECO:0000256" key="3">
    <source>
        <dbReference type="ARBA" id="ARBA00022898"/>
    </source>
</evidence>
<protein>
    <submittedName>
        <fullName evidence="5">8-amino-7-oxononanoate synthase</fullName>
    </submittedName>
</protein>
<reference evidence="5 6" key="1">
    <citation type="submission" date="2019-03" db="EMBL/GenBank/DDBJ databases">
        <title>The complete genome sequence of Neokomagataea sp. Jb2 NBRC113641.</title>
        <authorList>
            <person name="Chua K.-O."/>
            <person name="Chan K.-G."/>
            <person name="See-Too W.-S."/>
        </authorList>
    </citation>
    <scope>NUCLEOTIDE SEQUENCE [LARGE SCALE GENOMIC DNA]</scope>
    <source>
        <strain evidence="5 6">Jb2</strain>
    </source>
</reference>
<dbReference type="InterPro" id="IPR004839">
    <property type="entry name" value="Aminotransferase_I/II_large"/>
</dbReference>
<evidence type="ECO:0000256" key="1">
    <source>
        <dbReference type="ARBA" id="ARBA00001933"/>
    </source>
</evidence>
<keyword evidence="2" id="KW-0808">Transferase</keyword>
<organism evidence="5 6">
    <name type="scientific">Oecophyllibacter saccharovorans</name>
    <dbReference type="NCBI Taxonomy" id="2558360"/>
    <lineage>
        <taxon>Bacteria</taxon>
        <taxon>Pseudomonadati</taxon>
        <taxon>Pseudomonadota</taxon>
        <taxon>Alphaproteobacteria</taxon>
        <taxon>Acetobacterales</taxon>
        <taxon>Acetobacteraceae</taxon>
        <taxon>Oecophyllibacter</taxon>
    </lineage>
</organism>
<dbReference type="Pfam" id="PF00155">
    <property type="entry name" value="Aminotran_1_2"/>
    <property type="match status" value="1"/>
</dbReference>
<evidence type="ECO:0000256" key="2">
    <source>
        <dbReference type="ARBA" id="ARBA00022679"/>
    </source>
</evidence>
<dbReference type="GO" id="GO:0008710">
    <property type="term" value="F:8-amino-7-oxononanoate synthase activity"/>
    <property type="evidence" value="ECO:0007669"/>
    <property type="project" value="TreeGrafter"/>
</dbReference>
<proteinExistence type="predicted"/>
<comment type="caution">
    <text evidence="5">The sequence shown here is derived from an EMBL/GenBank/DDBJ whole genome shotgun (WGS) entry which is preliminary data.</text>
</comment>
<dbReference type="GO" id="GO:0030170">
    <property type="term" value="F:pyridoxal phosphate binding"/>
    <property type="evidence" value="ECO:0007669"/>
    <property type="project" value="InterPro"/>
</dbReference>
<evidence type="ECO:0000259" key="4">
    <source>
        <dbReference type="Pfam" id="PF00155"/>
    </source>
</evidence>
<name>A0A506UMG2_9PROT</name>
<dbReference type="Proteomes" id="UP000315037">
    <property type="component" value="Unassembled WGS sequence"/>
</dbReference>
<dbReference type="InterPro" id="IPR050087">
    <property type="entry name" value="AON_synthase_class-II"/>
</dbReference>
<gene>
    <name evidence="5" type="ORF">E3202_05755</name>
</gene>
<evidence type="ECO:0000313" key="5">
    <source>
        <dbReference type="EMBL" id="TPW34531.1"/>
    </source>
</evidence>
<dbReference type="EMBL" id="SORZ01000002">
    <property type="protein sequence ID" value="TPW34531.1"/>
    <property type="molecule type" value="Genomic_DNA"/>
</dbReference>
<dbReference type="PANTHER" id="PTHR13693:SF100">
    <property type="entry name" value="8-AMINO-7-OXONONANOATE SYNTHASE"/>
    <property type="match status" value="1"/>
</dbReference>